<feature type="region of interest" description="Disordered" evidence="1">
    <location>
        <begin position="27"/>
        <end position="56"/>
    </location>
</feature>
<gene>
    <name evidence="2" type="ORF">RRG08_014617</name>
</gene>
<reference evidence="2" key="1">
    <citation type="journal article" date="2023" name="G3 (Bethesda)">
        <title>A reference genome for the long-term kleptoplast-retaining sea slug Elysia crispata morphotype clarki.</title>
        <authorList>
            <person name="Eastman K.E."/>
            <person name="Pendleton A.L."/>
            <person name="Shaikh M.A."/>
            <person name="Suttiyut T."/>
            <person name="Ogas R."/>
            <person name="Tomko P."/>
            <person name="Gavelis G."/>
            <person name="Widhalm J.R."/>
            <person name="Wisecaver J.H."/>
        </authorList>
    </citation>
    <scope>NUCLEOTIDE SEQUENCE</scope>
    <source>
        <strain evidence="2">ECLA1</strain>
    </source>
</reference>
<keyword evidence="3" id="KW-1185">Reference proteome</keyword>
<protein>
    <submittedName>
        <fullName evidence="2">Uncharacterized protein</fullName>
    </submittedName>
</protein>
<name>A0AAE1D3E8_9GAST</name>
<accession>A0AAE1D3E8</accession>
<sequence>MLLSPHLHNHELLSPFFLTNSSLELDSPSTPLRSARQGRADKRGKSRDARSSGFLGGRMSTCAPDIVRGGSGQGSCGRWFLVKGQILRKRGKVAPLAADENARGCRFEPPTWQCCCAELMRWFSGGRLEALWGLVITKAFGVSSFLRVRTLSPMLPMFYN</sequence>
<comment type="caution">
    <text evidence="2">The sequence shown here is derived from an EMBL/GenBank/DDBJ whole genome shotgun (WGS) entry which is preliminary data.</text>
</comment>
<dbReference type="Proteomes" id="UP001283361">
    <property type="component" value="Unassembled WGS sequence"/>
</dbReference>
<dbReference type="EMBL" id="JAWDGP010005592">
    <property type="protein sequence ID" value="KAK3755651.1"/>
    <property type="molecule type" value="Genomic_DNA"/>
</dbReference>
<dbReference type="AlphaFoldDB" id="A0AAE1D3E8"/>
<organism evidence="2 3">
    <name type="scientific">Elysia crispata</name>
    <name type="common">lettuce slug</name>
    <dbReference type="NCBI Taxonomy" id="231223"/>
    <lineage>
        <taxon>Eukaryota</taxon>
        <taxon>Metazoa</taxon>
        <taxon>Spiralia</taxon>
        <taxon>Lophotrochozoa</taxon>
        <taxon>Mollusca</taxon>
        <taxon>Gastropoda</taxon>
        <taxon>Heterobranchia</taxon>
        <taxon>Euthyneura</taxon>
        <taxon>Panpulmonata</taxon>
        <taxon>Sacoglossa</taxon>
        <taxon>Placobranchoidea</taxon>
        <taxon>Plakobranchidae</taxon>
        <taxon>Elysia</taxon>
    </lineage>
</organism>
<proteinExistence type="predicted"/>
<feature type="compositionally biased region" description="Basic and acidic residues" evidence="1">
    <location>
        <begin position="38"/>
        <end position="50"/>
    </location>
</feature>
<evidence type="ECO:0000313" key="3">
    <source>
        <dbReference type="Proteomes" id="UP001283361"/>
    </source>
</evidence>
<evidence type="ECO:0000256" key="1">
    <source>
        <dbReference type="SAM" id="MobiDB-lite"/>
    </source>
</evidence>
<evidence type="ECO:0000313" key="2">
    <source>
        <dbReference type="EMBL" id="KAK3755651.1"/>
    </source>
</evidence>